<dbReference type="Gene3D" id="3.90.190.10">
    <property type="entry name" value="Protein tyrosine phosphatase superfamily"/>
    <property type="match status" value="1"/>
</dbReference>
<dbReference type="PANTHER" id="PTHR46163:SF26">
    <property type="entry name" value="TYROSINE-PROTEIN PHOSPHATASE DOMAIN-CONTAINING PROTEIN"/>
    <property type="match status" value="1"/>
</dbReference>
<dbReference type="Proteomes" id="UP000271098">
    <property type="component" value="Unassembled WGS sequence"/>
</dbReference>
<gene>
    <name evidence="2" type="ORF">GPUH_LOCUS8387</name>
</gene>
<proteinExistence type="predicted"/>
<dbReference type="GO" id="GO:0004725">
    <property type="term" value="F:protein tyrosine phosphatase activity"/>
    <property type="evidence" value="ECO:0007669"/>
    <property type="project" value="InterPro"/>
</dbReference>
<dbReference type="Pfam" id="PF00102">
    <property type="entry name" value="Y_phosphatase"/>
    <property type="match status" value="1"/>
</dbReference>
<organism evidence="2 3">
    <name type="scientific">Gongylonema pulchrum</name>
    <dbReference type="NCBI Taxonomy" id="637853"/>
    <lineage>
        <taxon>Eukaryota</taxon>
        <taxon>Metazoa</taxon>
        <taxon>Ecdysozoa</taxon>
        <taxon>Nematoda</taxon>
        <taxon>Chromadorea</taxon>
        <taxon>Rhabditida</taxon>
        <taxon>Spirurina</taxon>
        <taxon>Spiruromorpha</taxon>
        <taxon>Spiruroidea</taxon>
        <taxon>Gongylonematidae</taxon>
        <taxon>Gongylonema</taxon>
    </lineage>
</organism>
<protein>
    <recommendedName>
        <fullName evidence="1">Tyrosine-protein phosphatase domain-containing protein</fullName>
    </recommendedName>
</protein>
<feature type="domain" description="Tyrosine-protein phosphatase" evidence="1">
    <location>
        <begin position="57"/>
        <end position="209"/>
    </location>
</feature>
<dbReference type="InterPro" id="IPR000242">
    <property type="entry name" value="PTP_cat"/>
</dbReference>
<dbReference type="CDD" id="cd00047">
    <property type="entry name" value="PTPc"/>
    <property type="match status" value="1"/>
</dbReference>
<name>A0A3P6RG65_9BILA</name>
<dbReference type="EMBL" id="UYRT01024300">
    <property type="protein sequence ID" value="VDK62282.1"/>
    <property type="molecule type" value="Genomic_DNA"/>
</dbReference>
<dbReference type="InterPro" id="IPR029021">
    <property type="entry name" value="Prot-tyrosine_phosphatase-like"/>
</dbReference>
<dbReference type="PRINTS" id="PR00700">
    <property type="entry name" value="PRTYPHPHTASE"/>
</dbReference>
<evidence type="ECO:0000313" key="3">
    <source>
        <dbReference type="Proteomes" id="UP000271098"/>
    </source>
</evidence>
<evidence type="ECO:0000259" key="1">
    <source>
        <dbReference type="PROSITE" id="PS50055"/>
    </source>
</evidence>
<reference evidence="2 3" key="1">
    <citation type="submission" date="2018-11" db="EMBL/GenBank/DDBJ databases">
        <authorList>
            <consortium name="Pathogen Informatics"/>
        </authorList>
    </citation>
    <scope>NUCLEOTIDE SEQUENCE [LARGE SCALE GENOMIC DNA]</scope>
</reference>
<evidence type="ECO:0000313" key="2">
    <source>
        <dbReference type="EMBL" id="VDK62282.1"/>
    </source>
</evidence>
<dbReference type="PROSITE" id="PS50055">
    <property type="entry name" value="TYR_PHOSPHATASE_PTP"/>
    <property type="match status" value="1"/>
</dbReference>
<keyword evidence="3" id="KW-1185">Reference proteome</keyword>
<accession>A0A3P6RG65</accession>
<dbReference type="SUPFAM" id="SSF52799">
    <property type="entry name" value="(Phosphotyrosine protein) phosphatases II"/>
    <property type="match status" value="1"/>
</dbReference>
<sequence>MKPGQFLHDADVSEPLTSFTRRVCSMSVYSLFFDYATVISKDNKDLATVCDQHPTLNRHRDIRCIDHTRVIVPHPSEPHDYINANYVDGFREEKKFILTQSPLEETVQSFWAMIYQEKVVEIVALTPLHPKKSFLYIPTKRTMPVTFGPFTIQFCGSQIIRDAYEASILKLKKEKEKERKILHICFFSWQNMGTPTKPTELIYLATDINFNRKLFMEEAERSGWLQGAQYCLHLFHS</sequence>
<dbReference type="PANTHER" id="PTHR46163">
    <property type="entry name" value="TYROSINE-PROTEIN PHOSPHATASE-RELATED"/>
    <property type="match status" value="1"/>
</dbReference>
<dbReference type="InterPro" id="IPR052782">
    <property type="entry name" value="Oocyte-zygote_transition_reg"/>
</dbReference>
<dbReference type="AlphaFoldDB" id="A0A3P6RG65"/>
<dbReference type="SMART" id="SM00194">
    <property type="entry name" value="PTPc"/>
    <property type="match status" value="1"/>
</dbReference>
<dbReference type="OrthoDB" id="10051650at2759"/>